<keyword evidence="6 8" id="KW-1133">Transmembrane helix</keyword>
<organism evidence="9 10">
    <name type="scientific">Mycobacterium mantenii</name>
    <dbReference type="NCBI Taxonomy" id="560555"/>
    <lineage>
        <taxon>Bacteria</taxon>
        <taxon>Bacillati</taxon>
        <taxon>Actinomycetota</taxon>
        <taxon>Actinomycetes</taxon>
        <taxon>Mycobacteriales</taxon>
        <taxon>Mycobacteriaceae</taxon>
        <taxon>Mycobacterium</taxon>
        <taxon>Mycobacterium avium complex (MAC)</taxon>
    </lineage>
</organism>
<dbReference type="STRING" id="560555.BST30_12985"/>
<dbReference type="PANTHER" id="PTHR42770">
    <property type="entry name" value="AMINO ACID TRANSPORTER-RELATED"/>
    <property type="match status" value="1"/>
</dbReference>
<feature type="transmembrane region" description="Helical" evidence="8">
    <location>
        <begin position="180"/>
        <end position="201"/>
    </location>
</feature>
<keyword evidence="5 8" id="KW-0812">Transmembrane</keyword>
<comment type="function">
    <text evidence="1">Probable amino-acid or metabolite transport protein.</text>
</comment>
<dbReference type="PIRSF" id="PIRSF006060">
    <property type="entry name" value="AA_transporter"/>
    <property type="match status" value="1"/>
</dbReference>
<feature type="transmembrane region" description="Helical" evidence="8">
    <location>
        <begin position="89"/>
        <end position="116"/>
    </location>
</feature>
<feature type="transmembrane region" description="Helical" evidence="8">
    <location>
        <begin position="265"/>
        <end position="292"/>
    </location>
</feature>
<dbReference type="Gene3D" id="1.20.1740.10">
    <property type="entry name" value="Amino acid/polyamine transporter I"/>
    <property type="match status" value="1"/>
</dbReference>
<evidence type="ECO:0000256" key="5">
    <source>
        <dbReference type="ARBA" id="ARBA00022692"/>
    </source>
</evidence>
<comment type="subcellular location">
    <subcellularLocation>
        <location evidence="2">Cell membrane</location>
        <topology evidence="2">Multi-pass membrane protein</topology>
    </subcellularLocation>
</comment>
<keyword evidence="7 8" id="KW-0472">Membrane</keyword>
<keyword evidence="4" id="KW-1003">Cell membrane</keyword>
<comment type="caution">
    <text evidence="9">The sequence shown here is derived from an EMBL/GenBank/DDBJ whole genome shotgun (WGS) entry which is preliminary data.</text>
</comment>
<evidence type="ECO:0000256" key="6">
    <source>
        <dbReference type="ARBA" id="ARBA00022989"/>
    </source>
</evidence>
<evidence type="ECO:0000256" key="7">
    <source>
        <dbReference type="ARBA" id="ARBA00023136"/>
    </source>
</evidence>
<feature type="transmembrane region" description="Helical" evidence="8">
    <location>
        <begin position="16"/>
        <end position="36"/>
    </location>
</feature>
<feature type="transmembrane region" description="Helical" evidence="8">
    <location>
        <begin position="122"/>
        <end position="139"/>
    </location>
</feature>
<protein>
    <submittedName>
        <fullName evidence="9">Transporter</fullName>
    </submittedName>
</protein>
<name>A0A1X0FWK3_MYCNT</name>
<evidence type="ECO:0000256" key="4">
    <source>
        <dbReference type="ARBA" id="ARBA00022475"/>
    </source>
</evidence>
<feature type="transmembrane region" description="Helical" evidence="8">
    <location>
        <begin position="323"/>
        <end position="356"/>
    </location>
</feature>
<feature type="transmembrane region" description="Helical" evidence="8">
    <location>
        <begin position="146"/>
        <end position="168"/>
    </location>
</feature>
<feature type="transmembrane region" description="Helical" evidence="8">
    <location>
        <begin position="222"/>
        <end position="245"/>
    </location>
</feature>
<evidence type="ECO:0000313" key="10">
    <source>
        <dbReference type="Proteomes" id="UP000192760"/>
    </source>
</evidence>
<feature type="transmembrane region" description="Helical" evidence="8">
    <location>
        <begin position="42"/>
        <end position="62"/>
    </location>
</feature>
<dbReference type="GO" id="GO:0005886">
    <property type="term" value="C:plasma membrane"/>
    <property type="evidence" value="ECO:0007669"/>
    <property type="project" value="UniProtKB-SubCell"/>
</dbReference>
<dbReference type="AlphaFoldDB" id="A0A1X0FWK3"/>
<dbReference type="GO" id="GO:0022857">
    <property type="term" value="F:transmembrane transporter activity"/>
    <property type="evidence" value="ECO:0007669"/>
    <property type="project" value="InterPro"/>
</dbReference>
<accession>A0A1X0FWK3</accession>
<sequence length="420" mass="42516">MHTPAGGDELRRSLGVFDAVVIGLGSMIGAGIFAALGPAAHAAGSGLLLGLALAAVVAYCNATSSARLAARYPASGGTYVYGRKRLGDFWGYLAGWGFVVGKTASCAAMALTIGYYAWPAQAHAVAVAAVVALTAVNYAGVRKSAWLTRIIVAAVLAVLAAVIVAAFTSTAAGTDSLRPTGATIGGVVQAAGLLFFAFAGYARIATLGEEVRDPSRTIPRAIPLALTITLAIYALVAVAALSVLGPARLARSAAPLVDTARAAGAAWLVPAVQVGAVVAAVGSLLALILGVSRTTLAMARDRHLPHALAAVHPRFQVPHRAELLIGVCVAILAATTDLRGAIGFSSFAVLIYYAIANASAFTLGPDEGRPHRAIPVIGLLGCVLLAFAMPLPSVLSGAAVLGIGVAAYLIRRAMKDRSQG</sequence>
<dbReference type="Proteomes" id="UP000192760">
    <property type="component" value="Unassembled WGS sequence"/>
</dbReference>
<gene>
    <name evidence="9" type="ORF">BST30_12985</name>
</gene>
<dbReference type="InterPro" id="IPR002293">
    <property type="entry name" value="AA/rel_permease1"/>
</dbReference>
<dbReference type="PANTHER" id="PTHR42770:SF7">
    <property type="entry name" value="MEMBRANE PROTEIN"/>
    <property type="match status" value="1"/>
</dbReference>
<dbReference type="RefSeq" id="WP_142275566.1">
    <property type="nucleotide sequence ID" value="NZ_AP022590.1"/>
</dbReference>
<dbReference type="InterPro" id="IPR050367">
    <property type="entry name" value="APC_superfamily"/>
</dbReference>
<evidence type="ECO:0000256" key="8">
    <source>
        <dbReference type="SAM" id="Phobius"/>
    </source>
</evidence>
<feature type="transmembrane region" description="Helical" evidence="8">
    <location>
        <begin position="376"/>
        <end position="409"/>
    </location>
</feature>
<evidence type="ECO:0000313" key="9">
    <source>
        <dbReference type="EMBL" id="ORB05908.1"/>
    </source>
</evidence>
<dbReference type="EMBL" id="MVHW01000012">
    <property type="protein sequence ID" value="ORB05908.1"/>
    <property type="molecule type" value="Genomic_DNA"/>
</dbReference>
<comment type="similarity">
    <text evidence="3">Belongs to the amino acid-polyamine-organocation (APC) superfamily.</text>
</comment>
<evidence type="ECO:0000256" key="2">
    <source>
        <dbReference type="ARBA" id="ARBA00004651"/>
    </source>
</evidence>
<reference evidence="9 10" key="1">
    <citation type="submission" date="2017-02" db="EMBL/GenBank/DDBJ databases">
        <title>The new phylogeny of genus Mycobacterium.</title>
        <authorList>
            <person name="Tortoli E."/>
            <person name="Trovato A."/>
            <person name="Cirillo D.M."/>
        </authorList>
    </citation>
    <scope>NUCLEOTIDE SEQUENCE [LARGE SCALE GENOMIC DNA]</scope>
    <source>
        <strain evidence="9 10">DSM 45255</strain>
    </source>
</reference>
<evidence type="ECO:0000256" key="3">
    <source>
        <dbReference type="ARBA" id="ARBA00009523"/>
    </source>
</evidence>
<evidence type="ECO:0000256" key="1">
    <source>
        <dbReference type="ARBA" id="ARBA00002249"/>
    </source>
</evidence>
<dbReference type="Pfam" id="PF13520">
    <property type="entry name" value="AA_permease_2"/>
    <property type="match status" value="1"/>
</dbReference>
<proteinExistence type="inferred from homology"/>